<organism evidence="1 2">
    <name type="scientific">Corynebacterium provencense</name>
    <dbReference type="NCBI Taxonomy" id="1737425"/>
    <lineage>
        <taxon>Bacteria</taxon>
        <taxon>Bacillati</taxon>
        <taxon>Actinomycetota</taxon>
        <taxon>Actinomycetes</taxon>
        <taxon>Mycobacteriales</taxon>
        <taxon>Corynebacteriaceae</taxon>
        <taxon>Corynebacterium</taxon>
    </lineage>
</organism>
<reference evidence="2" key="1">
    <citation type="submission" date="2017-11" db="EMBL/GenBank/DDBJ databases">
        <title>Otitis media/interna in a cat caused by the recently described species Corynebacterium provencense.</title>
        <authorList>
            <person name="Kittl S."/>
            <person name="Brodard I."/>
            <person name="Rychener L."/>
            <person name="Jores J."/>
            <person name="Roosje P."/>
            <person name="Gobeli Brawand S."/>
        </authorList>
    </citation>
    <scope>NUCLEOTIDE SEQUENCE [LARGE SCALE GENOMIC DNA]</scope>
    <source>
        <strain evidence="2">17KM38</strain>
    </source>
</reference>
<protein>
    <submittedName>
        <fullName evidence="1">Uncharacterized protein</fullName>
    </submittedName>
</protein>
<dbReference type="STRING" id="1737425.GCA_900049755_02332"/>
<dbReference type="KEGG" id="cpre:Csp1_18580"/>
<sequence length="122" mass="13058">MAVALAAGATCLDDLGLLRPLINTGLTRPLGSVSTAHRRLHQLADHADLVDGSMTRAMRQVRTRAWNALGDLNPTKIATMDDPLIIGIDALLIHIHPNKKDAAPTYKGGYGFHPLCAFVDPA</sequence>
<evidence type="ECO:0000313" key="2">
    <source>
        <dbReference type="Proteomes" id="UP000247696"/>
    </source>
</evidence>
<dbReference type="Proteomes" id="UP000247696">
    <property type="component" value="Chromosome"/>
</dbReference>
<evidence type="ECO:0000313" key="1">
    <source>
        <dbReference type="EMBL" id="AWT26631.1"/>
    </source>
</evidence>
<dbReference type="AlphaFoldDB" id="A0A2Z3YSJ1"/>
<dbReference type="EMBL" id="CP024988">
    <property type="protein sequence ID" value="AWT26631.1"/>
    <property type="molecule type" value="Genomic_DNA"/>
</dbReference>
<gene>
    <name evidence="1" type="ORF">Csp1_18580</name>
</gene>
<name>A0A2Z3YSJ1_9CORY</name>
<accession>A0A2Z3YSJ1</accession>
<keyword evidence="2" id="KW-1185">Reference proteome</keyword>
<proteinExistence type="predicted"/>